<reference evidence="2 3" key="1">
    <citation type="journal article" date="2018" name="Proc. Natl. Acad. Sci. U.S.A.">
        <title>Draft genome sequence of Camellia sinensis var. sinensis provides insights into the evolution of the tea genome and tea quality.</title>
        <authorList>
            <person name="Wei C."/>
            <person name="Yang H."/>
            <person name="Wang S."/>
            <person name="Zhao J."/>
            <person name="Liu C."/>
            <person name="Gao L."/>
            <person name="Xia E."/>
            <person name="Lu Y."/>
            <person name="Tai Y."/>
            <person name="She G."/>
            <person name="Sun J."/>
            <person name="Cao H."/>
            <person name="Tong W."/>
            <person name="Gao Q."/>
            <person name="Li Y."/>
            <person name="Deng W."/>
            <person name="Jiang X."/>
            <person name="Wang W."/>
            <person name="Chen Q."/>
            <person name="Zhang S."/>
            <person name="Li H."/>
            <person name="Wu J."/>
            <person name="Wang P."/>
            <person name="Li P."/>
            <person name="Shi C."/>
            <person name="Zheng F."/>
            <person name="Jian J."/>
            <person name="Huang B."/>
            <person name="Shan D."/>
            <person name="Shi M."/>
            <person name="Fang C."/>
            <person name="Yue Y."/>
            <person name="Li F."/>
            <person name="Li D."/>
            <person name="Wei S."/>
            <person name="Han B."/>
            <person name="Jiang C."/>
            <person name="Yin Y."/>
            <person name="Xia T."/>
            <person name="Zhang Z."/>
            <person name="Bennetzen J.L."/>
            <person name="Zhao S."/>
            <person name="Wan X."/>
        </authorList>
    </citation>
    <scope>NUCLEOTIDE SEQUENCE [LARGE SCALE GENOMIC DNA]</scope>
    <source>
        <strain evidence="3">cv. Shuchazao</strain>
        <tissue evidence="2">Leaf</tissue>
    </source>
</reference>
<proteinExistence type="predicted"/>
<accession>A0A4S4E5F4</accession>
<feature type="transmembrane region" description="Helical" evidence="1">
    <location>
        <begin position="20"/>
        <end position="41"/>
    </location>
</feature>
<evidence type="ECO:0000256" key="1">
    <source>
        <dbReference type="SAM" id="Phobius"/>
    </source>
</evidence>
<comment type="caution">
    <text evidence="2">The sequence shown here is derived from an EMBL/GenBank/DDBJ whole genome shotgun (WGS) entry which is preliminary data.</text>
</comment>
<dbReference type="AlphaFoldDB" id="A0A4S4E5F4"/>
<dbReference type="Proteomes" id="UP000306102">
    <property type="component" value="Unassembled WGS sequence"/>
</dbReference>
<dbReference type="EMBL" id="SDRB02007400">
    <property type="protein sequence ID" value="THG11211.1"/>
    <property type="molecule type" value="Genomic_DNA"/>
</dbReference>
<evidence type="ECO:0000313" key="2">
    <source>
        <dbReference type="EMBL" id="THG11211.1"/>
    </source>
</evidence>
<keyword evidence="1" id="KW-0812">Transmembrane</keyword>
<protein>
    <submittedName>
        <fullName evidence="2">Uncharacterized protein</fullName>
    </submittedName>
</protein>
<keyword evidence="1" id="KW-1133">Transmembrane helix</keyword>
<dbReference type="PANTHER" id="PTHR36409:SF1">
    <property type="entry name" value="BLOC-1-RELATED COMPLEX SUBUNIT 5"/>
    <property type="match status" value="1"/>
</dbReference>
<dbReference type="PANTHER" id="PTHR36409">
    <property type="entry name" value="EXPRESSED PROTEIN"/>
    <property type="match status" value="1"/>
</dbReference>
<keyword evidence="1" id="KW-0472">Membrane</keyword>
<evidence type="ECO:0000313" key="3">
    <source>
        <dbReference type="Proteomes" id="UP000306102"/>
    </source>
</evidence>
<feature type="transmembrane region" description="Helical" evidence="1">
    <location>
        <begin position="48"/>
        <end position="69"/>
    </location>
</feature>
<organism evidence="2 3">
    <name type="scientific">Camellia sinensis var. sinensis</name>
    <name type="common">China tea</name>
    <dbReference type="NCBI Taxonomy" id="542762"/>
    <lineage>
        <taxon>Eukaryota</taxon>
        <taxon>Viridiplantae</taxon>
        <taxon>Streptophyta</taxon>
        <taxon>Embryophyta</taxon>
        <taxon>Tracheophyta</taxon>
        <taxon>Spermatophyta</taxon>
        <taxon>Magnoliopsida</taxon>
        <taxon>eudicotyledons</taxon>
        <taxon>Gunneridae</taxon>
        <taxon>Pentapetalae</taxon>
        <taxon>asterids</taxon>
        <taxon>Ericales</taxon>
        <taxon>Theaceae</taxon>
        <taxon>Camellia</taxon>
    </lineage>
</organism>
<sequence length="290" mass="33124">MWHLWKEQNKRTFKGEEVPLHWLKSCFLAILCSWVSGSTFWNHLLFDAGFIIYDLHVCIYFLMLATPILTAPLEEETSLTDILVRKPSSSSASVNLMVLLELFSMYRDWQEAKIQTISKKQEEVENKIEVADALTVKLLQRFNYSVSTMKTTSHHLSEVHALQVDLGELKGRLTEVISNCDSLCKRINAEGPESLRSSRITTHVAYEPNRTQITLIEVVSSFFTSQLTSTATLELDFVCDYDYDCDCDTGAGLRLRHWASTSASQMDKTLIAAFESVRENFQKEIGVLYK</sequence>
<gene>
    <name evidence="2" type="ORF">TEA_030194</name>
</gene>
<keyword evidence="3" id="KW-1185">Reference proteome</keyword>
<name>A0A4S4E5F4_CAMSN</name>